<evidence type="ECO:0000313" key="2">
    <source>
        <dbReference type="Proteomes" id="UP000286415"/>
    </source>
</evidence>
<dbReference type="EMBL" id="NIRI02000042">
    <property type="protein sequence ID" value="KAG5449782.1"/>
    <property type="molecule type" value="Genomic_DNA"/>
</dbReference>
<proteinExistence type="predicted"/>
<evidence type="ECO:0000313" key="1">
    <source>
        <dbReference type="EMBL" id="KAG5449782.1"/>
    </source>
</evidence>
<accession>A0A419PZQ7</accession>
<sequence>MIRYSHQTRAMLRRHRWLNTEKLQSPGAFTDTKTGTVFCREALSLVELDNRTAQRRLSTGIQASKARSALRMTPTPMPYTLRIIVAGPPDTLRVAENSLTAHDRFRPFWGSSGRHSPQVSVNLMFYLKPNCMVLAKYTHLQLSDNKHVTEKLGGPIMQKFSSPWVSSSPDKNKQKQKKFSKRFWQPSDSLLVLRFRIISVGSRMCSESQPDCPINSILLFTPLALFALLYKFEHIPLQNTAMFLPRISLSLCFSLDLPFDRRSAKLPLLLVYSLSLACLSLPPR</sequence>
<dbReference type="AlphaFoldDB" id="A0A419PZQ7"/>
<dbReference type="InParanoid" id="A0A419PZQ7"/>
<name>A0A419PZQ7_CLOSI</name>
<reference evidence="1 2" key="2">
    <citation type="journal article" date="2021" name="Genomics">
        <title>High-quality reference genome for Clonorchis sinensis.</title>
        <authorList>
            <person name="Young N.D."/>
            <person name="Stroehlein A.J."/>
            <person name="Kinkar L."/>
            <person name="Wang T."/>
            <person name="Sohn W.M."/>
            <person name="Chang B.C.H."/>
            <person name="Kaur P."/>
            <person name="Weisz D."/>
            <person name="Dudchenko O."/>
            <person name="Aiden E.L."/>
            <person name="Korhonen P.K."/>
            <person name="Gasser R.B."/>
        </authorList>
    </citation>
    <scope>NUCLEOTIDE SEQUENCE [LARGE SCALE GENOMIC DNA]</scope>
    <source>
        <strain evidence="1">Cs-k2</strain>
    </source>
</reference>
<comment type="caution">
    <text evidence="1">The sequence shown here is derived from an EMBL/GenBank/DDBJ whole genome shotgun (WGS) entry which is preliminary data.</text>
</comment>
<organism evidence="1 2">
    <name type="scientific">Clonorchis sinensis</name>
    <name type="common">Chinese liver fluke</name>
    <dbReference type="NCBI Taxonomy" id="79923"/>
    <lineage>
        <taxon>Eukaryota</taxon>
        <taxon>Metazoa</taxon>
        <taxon>Spiralia</taxon>
        <taxon>Lophotrochozoa</taxon>
        <taxon>Platyhelminthes</taxon>
        <taxon>Trematoda</taxon>
        <taxon>Digenea</taxon>
        <taxon>Opisthorchiida</taxon>
        <taxon>Opisthorchiata</taxon>
        <taxon>Opisthorchiidae</taxon>
        <taxon>Clonorchis</taxon>
    </lineage>
</organism>
<reference evidence="1 2" key="1">
    <citation type="journal article" date="2018" name="Biotechnol. Adv.">
        <title>Improved genomic resources and new bioinformatic workflow for the carcinogenic parasite Clonorchis sinensis: Biotechnological implications.</title>
        <authorList>
            <person name="Wang D."/>
            <person name="Korhonen P.K."/>
            <person name="Gasser R.B."/>
            <person name="Young N.D."/>
        </authorList>
    </citation>
    <scope>NUCLEOTIDE SEQUENCE [LARGE SCALE GENOMIC DNA]</scope>
    <source>
        <strain evidence="1">Cs-k2</strain>
    </source>
</reference>
<protein>
    <submittedName>
        <fullName evidence="1">Uncharacterized protein</fullName>
    </submittedName>
</protein>
<gene>
    <name evidence="1" type="ORF">CSKR_100583</name>
</gene>
<dbReference type="Proteomes" id="UP000286415">
    <property type="component" value="Unassembled WGS sequence"/>
</dbReference>
<keyword evidence="2" id="KW-1185">Reference proteome</keyword>